<evidence type="ECO:0000313" key="6">
    <source>
        <dbReference type="Proteomes" id="UP000192596"/>
    </source>
</evidence>
<dbReference type="EMBL" id="NAJO01000031">
    <property type="protein sequence ID" value="OQO01272.1"/>
    <property type="molecule type" value="Genomic_DNA"/>
</dbReference>
<accession>A0A1V8SQX4</accession>
<dbReference type="STRING" id="1507870.A0A1V8SQX4"/>
<evidence type="ECO:0000256" key="4">
    <source>
        <dbReference type="RuleBase" id="RU000363"/>
    </source>
</evidence>
<keyword evidence="3" id="KW-0560">Oxidoreductase</keyword>
<dbReference type="PANTHER" id="PTHR43963">
    <property type="entry name" value="CARBONYL REDUCTASE 1-RELATED"/>
    <property type="match status" value="1"/>
</dbReference>
<dbReference type="InParanoid" id="A0A1V8SQX4"/>
<evidence type="ECO:0000256" key="2">
    <source>
        <dbReference type="ARBA" id="ARBA00022857"/>
    </source>
</evidence>
<sequence length="289" mass="31097">MAPQSKIAVVTGANKGIGLAIVRNLALDYPKSPLNRGPLTIYLTARSQERGAEAIKSLNADNALKQAGVLQEGRTTITFATLDISQTKSIQSFRDFLKSEHPDGIDILINNAAVALQGFDSNVVKDTLETNYYGTLEAMQDLLPLVRDGGRVVNVCSMAGSLSKYSAELKEAFHDAVGEDVPAVTALMEKFKRDVGDGKEKERGWPSAAYAVSKAGEIAMTKVMAREEEGRGRGVLINACCPGYVNTDMTKGKGTKTPDEGAKTPVMLALQDIGGKTGLMWQTEKEVQW</sequence>
<evidence type="ECO:0000256" key="3">
    <source>
        <dbReference type="ARBA" id="ARBA00023002"/>
    </source>
</evidence>
<dbReference type="AlphaFoldDB" id="A0A1V8SQX4"/>
<dbReference type="Pfam" id="PF00106">
    <property type="entry name" value="adh_short"/>
    <property type="match status" value="2"/>
</dbReference>
<dbReference type="Gene3D" id="3.40.50.720">
    <property type="entry name" value="NAD(P)-binding Rossmann-like Domain"/>
    <property type="match status" value="1"/>
</dbReference>
<evidence type="ECO:0008006" key="7">
    <source>
        <dbReference type="Google" id="ProtNLM"/>
    </source>
</evidence>
<dbReference type="SUPFAM" id="SSF51735">
    <property type="entry name" value="NAD(P)-binding Rossmann-fold domains"/>
    <property type="match status" value="1"/>
</dbReference>
<keyword evidence="2" id="KW-0521">NADP</keyword>
<dbReference type="OrthoDB" id="1933717at2759"/>
<dbReference type="InterPro" id="IPR036291">
    <property type="entry name" value="NAD(P)-bd_dom_sf"/>
</dbReference>
<protein>
    <recommendedName>
        <fullName evidence="7">Carbonyl reductase [NADPH] 1</fullName>
    </recommendedName>
</protein>
<proteinExistence type="inferred from homology"/>
<dbReference type="PRINTS" id="PR00081">
    <property type="entry name" value="GDHRDH"/>
</dbReference>
<name>A0A1V8SQX4_9PEZI</name>
<dbReference type="GO" id="GO:0016491">
    <property type="term" value="F:oxidoreductase activity"/>
    <property type="evidence" value="ECO:0007669"/>
    <property type="project" value="UniProtKB-KW"/>
</dbReference>
<dbReference type="Proteomes" id="UP000192596">
    <property type="component" value="Unassembled WGS sequence"/>
</dbReference>
<evidence type="ECO:0000256" key="1">
    <source>
        <dbReference type="ARBA" id="ARBA00006484"/>
    </source>
</evidence>
<dbReference type="PANTHER" id="PTHR43963:SF6">
    <property type="entry name" value="CHAIN DEHYDROGENASE FAMILY PROTEIN, PUTATIVE (AFU_ORTHOLOGUE AFUA_3G15350)-RELATED"/>
    <property type="match status" value="1"/>
</dbReference>
<evidence type="ECO:0000313" key="5">
    <source>
        <dbReference type="EMBL" id="OQO01272.1"/>
    </source>
</evidence>
<keyword evidence="6" id="KW-1185">Reference proteome</keyword>
<gene>
    <name evidence="5" type="ORF">B0A48_12825</name>
</gene>
<organism evidence="5 6">
    <name type="scientific">Cryoendolithus antarcticus</name>
    <dbReference type="NCBI Taxonomy" id="1507870"/>
    <lineage>
        <taxon>Eukaryota</taxon>
        <taxon>Fungi</taxon>
        <taxon>Dikarya</taxon>
        <taxon>Ascomycota</taxon>
        <taxon>Pezizomycotina</taxon>
        <taxon>Dothideomycetes</taxon>
        <taxon>Dothideomycetidae</taxon>
        <taxon>Cladosporiales</taxon>
        <taxon>Cladosporiaceae</taxon>
        <taxon>Cryoendolithus</taxon>
    </lineage>
</organism>
<reference evidence="6" key="1">
    <citation type="submission" date="2017-03" db="EMBL/GenBank/DDBJ databases">
        <title>Genomes of endolithic fungi from Antarctica.</title>
        <authorList>
            <person name="Coleine C."/>
            <person name="Masonjones S."/>
            <person name="Stajich J.E."/>
        </authorList>
    </citation>
    <scope>NUCLEOTIDE SEQUENCE [LARGE SCALE GENOMIC DNA]</scope>
    <source>
        <strain evidence="6">CCFEE 5527</strain>
    </source>
</reference>
<comment type="similarity">
    <text evidence="1 4">Belongs to the short-chain dehydrogenases/reductases (SDR) family.</text>
</comment>
<comment type="caution">
    <text evidence="5">The sequence shown here is derived from an EMBL/GenBank/DDBJ whole genome shotgun (WGS) entry which is preliminary data.</text>
</comment>
<dbReference type="InterPro" id="IPR002347">
    <property type="entry name" value="SDR_fam"/>
</dbReference>
<dbReference type="PRINTS" id="PR00080">
    <property type="entry name" value="SDRFAMILY"/>
</dbReference>